<feature type="transmembrane region" description="Helical" evidence="1">
    <location>
        <begin position="25"/>
        <end position="48"/>
    </location>
</feature>
<accession>A0A1I6TJ24</accession>
<evidence type="ECO:0000313" key="2">
    <source>
        <dbReference type="EMBL" id="SFS89223.1"/>
    </source>
</evidence>
<evidence type="ECO:0000256" key="1">
    <source>
        <dbReference type="SAM" id="Phobius"/>
    </source>
</evidence>
<dbReference type="Proteomes" id="UP000198660">
    <property type="component" value="Unassembled WGS sequence"/>
</dbReference>
<dbReference type="RefSeq" id="WP_091838097.1">
    <property type="nucleotide sequence ID" value="NZ_FPAA01000010.1"/>
</dbReference>
<name>A0A1I6TJ24_9BACL</name>
<keyword evidence="1" id="KW-0812">Transmembrane</keyword>
<proteinExistence type="predicted"/>
<dbReference type="InterPro" id="IPR048147">
    <property type="entry name" value="CBO0543-like"/>
</dbReference>
<protein>
    <submittedName>
        <fullName evidence="2">Uncharacterized protein</fullName>
    </submittedName>
</protein>
<keyword evidence="3" id="KW-1185">Reference proteome</keyword>
<feature type="transmembrane region" description="Helical" evidence="1">
    <location>
        <begin position="120"/>
        <end position="142"/>
    </location>
</feature>
<dbReference type="NCBIfam" id="NF041644">
    <property type="entry name" value="CBO0543_fam"/>
    <property type="match status" value="1"/>
</dbReference>
<gene>
    <name evidence="2" type="ORF">SAMN05444972_11052</name>
</gene>
<evidence type="ECO:0000313" key="3">
    <source>
        <dbReference type="Proteomes" id="UP000198660"/>
    </source>
</evidence>
<feature type="transmembrane region" description="Helical" evidence="1">
    <location>
        <begin position="60"/>
        <end position="79"/>
    </location>
</feature>
<keyword evidence="1" id="KW-0472">Membrane</keyword>
<organism evidence="2 3">
    <name type="scientific">Marininema halotolerans</name>
    <dbReference type="NCBI Taxonomy" id="1155944"/>
    <lineage>
        <taxon>Bacteria</taxon>
        <taxon>Bacillati</taxon>
        <taxon>Bacillota</taxon>
        <taxon>Bacilli</taxon>
        <taxon>Bacillales</taxon>
        <taxon>Thermoactinomycetaceae</taxon>
        <taxon>Marininema</taxon>
    </lineage>
</organism>
<feature type="transmembrane region" description="Helical" evidence="1">
    <location>
        <begin position="86"/>
        <end position="108"/>
    </location>
</feature>
<sequence>MIFIWWTIVWWIIGGLYIDWNQWRVGYATAIAGSLGSFLLDAAFVSGGFWSYDDGLLKGLWPNILLNISLYPVGAWIFVQRLPKTIRAWFGWVLTGTVILLSVEYNLYSLGHMTYHHGWNIGWSAIANVILLTLLWVHFIMVERNVGSLESSHPGG</sequence>
<dbReference type="AlphaFoldDB" id="A0A1I6TJ24"/>
<reference evidence="3" key="1">
    <citation type="submission" date="2016-10" db="EMBL/GenBank/DDBJ databases">
        <authorList>
            <person name="Varghese N."/>
            <person name="Submissions S."/>
        </authorList>
    </citation>
    <scope>NUCLEOTIDE SEQUENCE [LARGE SCALE GENOMIC DNA]</scope>
    <source>
        <strain evidence="3">DSM 45789</strain>
    </source>
</reference>
<dbReference type="EMBL" id="FPAA01000010">
    <property type="protein sequence ID" value="SFS89223.1"/>
    <property type="molecule type" value="Genomic_DNA"/>
</dbReference>
<keyword evidence="1" id="KW-1133">Transmembrane helix</keyword>
<dbReference type="OrthoDB" id="1730091at2"/>